<dbReference type="Proteomes" id="UP000314294">
    <property type="component" value="Unassembled WGS sequence"/>
</dbReference>
<evidence type="ECO:0000313" key="2">
    <source>
        <dbReference type="EMBL" id="TNN45171.1"/>
    </source>
</evidence>
<dbReference type="EMBL" id="SRLO01000862">
    <property type="protein sequence ID" value="TNN45171.1"/>
    <property type="molecule type" value="Genomic_DNA"/>
</dbReference>
<keyword evidence="3" id="KW-1185">Reference proteome</keyword>
<sequence length="156" mass="17176">MLWKHGFGASSEFCNSSERRLHLSRAFRSDCSAASRAESYRENVELSGSDHQAEPGVGDLVADPGPAQTRVELSGTETAQHALGQEQPENKTAEEIFARSSRNKEACLRRSTSREDEARDKRTGRFQGPLDLEGALMPRSTSHDEPPPLRPGQVLT</sequence>
<dbReference type="AlphaFoldDB" id="A0A4Z2FW20"/>
<gene>
    <name evidence="2" type="ORF">EYF80_044621</name>
</gene>
<name>A0A4Z2FW20_9TELE</name>
<comment type="caution">
    <text evidence="2">The sequence shown here is derived from an EMBL/GenBank/DDBJ whole genome shotgun (WGS) entry which is preliminary data.</text>
</comment>
<evidence type="ECO:0000313" key="3">
    <source>
        <dbReference type="Proteomes" id="UP000314294"/>
    </source>
</evidence>
<organism evidence="2 3">
    <name type="scientific">Liparis tanakae</name>
    <name type="common">Tanaka's snailfish</name>
    <dbReference type="NCBI Taxonomy" id="230148"/>
    <lineage>
        <taxon>Eukaryota</taxon>
        <taxon>Metazoa</taxon>
        <taxon>Chordata</taxon>
        <taxon>Craniata</taxon>
        <taxon>Vertebrata</taxon>
        <taxon>Euteleostomi</taxon>
        <taxon>Actinopterygii</taxon>
        <taxon>Neopterygii</taxon>
        <taxon>Teleostei</taxon>
        <taxon>Neoteleostei</taxon>
        <taxon>Acanthomorphata</taxon>
        <taxon>Eupercaria</taxon>
        <taxon>Perciformes</taxon>
        <taxon>Cottioidei</taxon>
        <taxon>Cottales</taxon>
        <taxon>Liparidae</taxon>
        <taxon>Liparis</taxon>
    </lineage>
</organism>
<protein>
    <submittedName>
        <fullName evidence="2">Uncharacterized protein</fullName>
    </submittedName>
</protein>
<feature type="region of interest" description="Disordered" evidence="1">
    <location>
        <begin position="38"/>
        <end position="156"/>
    </location>
</feature>
<reference evidence="2 3" key="1">
    <citation type="submission" date="2019-03" db="EMBL/GenBank/DDBJ databases">
        <title>First draft genome of Liparis tanakae, snailfish: a comprehensive survey of snailfish specific genes.</title>
        <authorList>
            <person name="Kim W."/>
            <person name="Song I."/>
            <person name="Jeong J.-H."/>
            <person name="Kim D."/>
            <person name="Kim S."/>
            <person name="Ryu S."/>
            <person name="Song J.Y."/>
            <person name="Lee S.K."/>
        </authorList>
    </citation>
    <scope>NUCLEOTIDE SEQUENCE [LARGE SCALE GENOMIC DNA]</scope>
    <source>
        <tissue evidence="2">Muscle</tissue>
    </source>
</reference>
<accession>A0A4Z2FW20</accession>
<evidence type="ECO:0000256" key="1">
    <source>
        <dbReference type="SAM" id="MobiDB-lite"/>
    </source>
</evidence>
<feature type="compositionally biased region" description="Basic and acidic residues" evidence="1">
    <location>
        <begin position="88"/>
        <end position="123"/>
    </location>
</feature>
<proteinExistence type="predicted"/>